<dbReference type="EMBL" id="QSRK01000024">
    <property type="protein sequence ID" value="RGL11382.1"/>
    <property type="molecule type" value="Genomic_DNA"/>
</dbReference>
<organism evidence="1 2">
    <name type="scientific">Bacteroides uniformis</name>
    <dbReference type="NCBI Taxonomy" id="820"/>
    <lineage>
        <taxon>Bacteria</taxon>
        <taxon>Pseudomonadati</taxon>
        <taxon>Bacteroidota</taxon>
        <taxon>Bacteroidia</taxon>
        <taxon>Bacteroidales</taxon>
        <taxon>Bacteroidaceae</taxon>
        <taxon>Bacteroides</taxon>
    </lineage>
</organism>
<dbReference type="Pfam" id="PF14900">
    <property type="entry name" value="DUF4493"/>
    <property type="match status" value="1"/>
</dbReference>
<dbReference type="AlphaFoldDB" id="A0A3E4QW19"/>
<reference evidence="1 2" key="1">
    <citation type="submission" date="2018-08" db="EMBL/GenBank/DDBJ databases">
        <title>A genome reference for cultivated species of the human gut microbiota.</title>
        <authorList>
            <person name="Zou Y."/>
            <person name="Xue W."/>
            <person name="Luo G."/>
        </authorList>
    </citation>
    <scope>NUCLEOTIDE SEQUENCE [LARGE SCALE GENOMIC DNA]</scope>
    <source>
        <strain evidence="1 2">TF08-13</strain>
    </source>
</reference>
<dbReference type="Proteomes" id="UP000260795">
    <property type="component" value="Unassembled WGS sequence"/>
</dbReference>
<name>A0A3E4QW19_BACUN</name>
<evidence type="ECO:0000313" key="2">
    <source>
        <dbReference type="Proteomes" id="UP000260795"/>
    </source>
</evidence>
<accession>A0A3E4QW19</accession>
<dbReference type="PROSITE" id="PS51257">
    <property type="entry name" value="PROKAR_LIPOPROTEIN"/>
    <property type="match status" value="1"/>
</dbReference>
<dbReference type="InterPro" id="IPR027840">
    <property type="entry name" value="DUF4493"/>
</dbReference>
<gene>
    <name evidence="1" type="ORF">DXC80_14730</name>
</gene>
<evidence type="ECO:0000313" key="1">
    <source>
        <dbReference type="EMBL" id="RGL11382.1"/>
    </source>
</evidence>
<comment type="caution">
    <text evidence="1">The sequence shown here is derived from an EMBL/GenBank/DDBJ whole genome shotgun (WGS) entry which is preliminary data.</text>
</comment>
<proteinExistence type="predicted"/>
<dbReference type="RefSeq" id="WP_117681471.1">
    <property type="nucleotide sequence ID" value="NZ_QSRK01000024.1"/>
</dbReference>
<sequence length="444" mass="47866">MKRFNSIMFSTLAIISLASCEMKNEIWGDTTGKREKGTLELGVSVKEPTSQTRAIIQVTDFPVTIEGTSTEVADVKKEYASVSEIPANLSLPVGDYTVASHTPGELQKKMAAPYYSGSLNMKISKNVTTEANVICKMKNSRIRLKYGEDFKSSFKSWNITIDDGSNTAMAFDQNDTAPAPIYWTFDENTVEAISVNIRAVTVAGNSVSESRTFKKSDAAEKYDDVTKFFNGGDALDIEMGTIESSMGQVNGITVTTSITFENHDETVEIPMSGEGGGDEPGEGAPSLTCIGKKTNSEGVAEGNVFETGVEYSIEAENWPTTNIVISTPAKLKSLKVTIVGGNEGFQGVCDDMGFTDRELVGDTELGDMLSGLGVNLPMPTANSTNYTFPVGTFYPMMNIYGPTVDADEMDGYKPDGRESHVFQITVEDEAGQKASASLSVTIKK</sequence>
<protein>
    <submittedName>
        <fullName evidence="1">DUF4493 domain-containing protein</fullName>
    </submittedName>
</protein>